<accession>A0ABV0JD16</accession>
<dbReference type="EMBL" id="JAMPKM010000015">
    <property type="protein sequence ID" value="MEP0819544.1"/>
    <property type="molecule type" value="Genomic_DNA"/>
</dbReference>
<dbReference type="RefSeq" id="WP_190440485.1">
    <property type="nucleotide sequence ID" value="NZ_JAMPKM010000015.1"/>
</dbReference>
<evidence type="ECO:0000313" key="2">
    <source>
        <dbReference type="Proteomes" id="UP001464891"/>
    </source>
</evidence>
<proteinExistence type="predicted"/>
<gene>
    <name evidence="1" type="ORF">NC998_20820</name>
</gene>
<sequence>MSPVFIIQTLELSRKTALPEVNNIVRSQGALVIVADQSQGELLTPLLTPRMASDYLGFELRPNEQNITVALHRSPNHSYSFNGNSWVPSPDPTFYTPDQIRQTLSAWAGPLQFRLRLQRYSNGESPKLQELKVGYEVPGDRLSYLIDIALPNFFSVPVQLTRWVRPSPDGLSVPLPSSFTPDRLSSVKVLSPELRPQPGTVVTTPTPRITLSNPIPQQPSRLIFKFKPKAAHQPGVYQITELPCIVLRLLDGTNYRRMTAEDSIRLPDGQSRLWQTTYLYNQPLEVLVIASEMEDARAIANQLMQRVSSMGHIDAPPSALEIPLHLTQGIRSGDVLEQNNLITLTLRVVLLNMTEGETVRDVPTLMEIEKDFSPKTEVF</sequence>
<organism evidence="1 2">
    <name type="scientific">Trichocoleus desertorum GB2-A4</name>
    <dbReference type="NCBI Taxonomy" id="2933944"/>
    <lineage>
        <taxon>Bacteria</taxon>
        <taxon>Bacillati</taxon>
        <taxon>Cyanobacteriota</taxon>
        <taxon>Cyanophyceae</taxon>
        <taxon>Leptolyngbyales</taxon>
        <taxon>Trichocoleusaceae</taxon>
        <taxon>Trichocoleus</taxon>
    </lineage>
</organism>
<keyword evidence="2" id="KW-1185">Reference proteome</keyword>
<evidence type="ECO:0000313" key="1">
    <source>
        <dbReference type="EMBL" id="MEP0819544.1"/>
    </source>
</evidence>
<protein>
    <submittedName>
        <fullName evidence="1">Uncharacterized protein</fullName>
    </submittedName>
</protein>
<dbReference type="Proteomes" id="UP001464891">
    <property type="component" value="Unassembled WGS sequence"/>
</dbReference>
<name>A0ABV0JD16_9CYAN</name>
<reference evidence="1 2" key="1">
    <citation type="submission" date="2022-04" db="EMBL/GenBank/DDBJ databases">
        <title>Positive selection, recombination, and allopatry shape intraspecific diversity of widespread and dominant cyanobacteria.</title>
        <authorList>
            <person name="Wei J."/>
            <person name="Shu W."/>
            <person name="Hu C."/>
        </authorList>
    </citation>
    <scope>NUCLEOTIDE SEQUENCE [LARGE SCALE GENOMIC DNA]</scope>
    <source>
        <strain evidence="1 2">GB2-A4</strain>
    </source>
</reference>
<comment type="caution">
    <text evidence="1">The sequence shown here is derived from an EMBL/GenBank/DDBJ whole genome shotgun (WGS) entry which is preliminary data.</text>
</comment>